<organism evidence="1 2">
    <name type="scientific">Reinekea forsetii</name>
    <dbReference type="NCBI Taxonomy" id="1336806"/>
    <lineage>
        <taxon>Bacteria</taxon>
        <taxon>Pseudomonadati</taxon>
        <taxon>Pseudomonadota</taxon>
        <taxon>Gammaproteobacteria</taxon>
        <taxon>Oceanospirillales</taxon>
        <taxon>Saccharospirillaceae</taxon>
        <taxon>Reinekea</taxon>
    </lineage>
</organism>
<evidence type="ECO:0000313" key="2">
    <source>
        <dbReference type="Proteomes" id="UP000229757"/>
    </source>
</evidence>
<dbReference type="EMBL" id="CP011797">
    <property type="protein sequence ID" value="ATX75897.1"/>
    <property type="molecule type" value="Genomic_DNA"/>
</dbReference>
<dbReference type="InterPro" id="IPR017143">
    <property type="entry name" value="UCP037225"/>
</dbReference>
<sequence length="64" mass="7410">MSLHLIEKFYHCPYCGEWVSVLVDPSADAQELIEDCEVCCRPVSFSIQVTDEDEVEMQARREDD</sequence>
<evidence type="ECO:0000313" key="1">
    <source>
        <dbReference type="EMBL" id="ATX75897.1"/>
    </source>
</evidence>
<dbReference type="RefSeq" id="WP_100256275.1">
    <property type="nucleotide sequence ID" value="NZ_CP011797.1"/>
</dbReference>
<keyword evidence="2" id="KW-1185">Reference proteome</keyword>
<evidence type="ECO:0008006" key="3">
    <source>
        <dbReference type="Google" id="ProtNLM"/>
    </source>
</evidence>
<protein>
    <recommendedName>
        <fullName evidence="3">CPXCG motif-containing cysteine-rich protein</fullName>
    </recommendedName>
</protein>
<dbReference type="OrthoDB" id="9814566at2"/>
<gene>
    <name evidence="1" type="ORF">REIFOR_00729</name>
</gene>
<dbReference type="KEGG" id="rfo:REIFOR_00729"/>
<dbReference type="AlphaFoldDB" id="A0A2K8KM22"/>
<name>A0A2K8KM22_9GAMM</name>
<dbReference type="Pfam" id="PF14255">
    <property type="entry name" value="Zn_ribbon_21"/>
    <property type="match status" value="1"/>
</dbReference>
<dbReference type="PIRSF" id="PIRSF037225">
    <property type="entry name" value="UCP037225"/>
    <property type="match status" value="1"/>
</dbReference>
<proteinExistence type="predicted"/>
<accession>A0A2K8KM22</accession>
<dbReference type="InterPro" id="IPR025990">
    <property type="entry name" value="zinc_ribbon_bacterial"/>
</dbReference>
<reference evidence="1 2" key="1">
    <citation type="journal article" date="2017" name="Environ. Microbiol.">
        <title>Genomic and physiological analyses of 'Reinekea forsetii' reveal a versatile opportunistic lifestyle during spring algae blooms.</title>
        <authorList>
            <person name="Avci B."/>
            <person name="Hahnke R.L."/>
            <person name="Chafee M."/>
            <person name="Fischer T."/>
            <person name="Gruber-Vodicka H."/>
            <person name="Tegetmeyer H.E."/>
            <person name="Harder J."/>
            <person name="Fuchs B.M."/>
            <person name="Amann R.I."/>
            <person name="Teeling H."/>
        </authorList>
    </citation>
    <scope>NUCLEOTIDE SEQUENCE [LARGE SCALE GENOMIC DNA]</scope>
    <source>
        <strain evidence="1 2">Hel1_31_D35</strain>
    </source>
</reference>
<dbReference type="Proteomes" id="UP000229757">
    <property type="component" value="Chromosome"/>
</dbReference>